<keyword evidence="2" id="KW-1185">Reference proteome</keyword>
<name>A0ABM7MKN1_9BURK</name>
<reference evidence="1 2" key="1">
    <citation type="journal article" date="2021" name="Microbiol. Spectr.">
        <title>A Single Bacterium Capable of Oxidation and Reduction of Iron at Circumneutral pH.</title>
        <authorList>
            <person name="Kato S."/>
            <person name="Ohkuma M."/>
        </authorList>
    </citation>
    <scope>NUCLEOTIDE SEQUENCE [LARGE SCALE GENOMIC DNA]</scope>
    <source>
        <strain evidence="1 2">MIZ03</strain>
    </source>
</reference>
<accession>A0ABM7MKN1</accession>
<proteinExistence type="predicted"/>
<sequence>MQQPFEFYLSNTSHGGDRLDTSPQLICMAWKDGEDVVRIKEFTLKDLDNAIAENNLDVDYCKVLREAKDLLVKHTDQGSSS</sequence>
<evidence type="ECO:0000313" key="2">
    <source>
        <dbReference type="Proteomes" id="UP000824366"/>
    </source>
</evidence>
<dbReference type="Proteomes" id="UP000824366">
    <property type="component" value="Chromosome"/>
</dbReference>
<gene>
    <name evidence="1" type="ORF">MIZ03_1630</name>
</gene>
<organism evidence="1 2">
    <name type="scientific">Rhodoferax lithotrophicus</name>
    <dbReference type="NCBI Taxonomy" id="2798804"/>
    <lineage>
        <taxon>Bacteria</taxon>
        <taxon>Pseudomonadati</taxon>
        <taxon>Pseudomonadota</taxon>
        <taxon>Betaproteobacteria</taxon>
        <taxon>Burkholderiales</taxon>
        <taxon>Comamonadaceae</taxon>
        <taxon>Rhodoferax</taxon>
    </lineage>
</organism>
<protein>
    <submittedName>
        <fullName evidence="1">Uncharacterized protein</fullName>
    </submittedName>
</protein>
<dbReference type="RefSeq" id="WP_223910684.1">
    <property type="nucleotide sequence ID" value="NZ_AP024238.1"/>
</dbReference>
<evidence type="ECO:0000313" key="1">
    <source>
        <dbReference type="EMBL" id="BCO26745.1"/>
    </source>
</evidence>
<dbReference type="EMBL" id="AP024238">
    <property type="protein sequence ID" value="BCO26745.1"/>
    <property type="molecule type" value="Genomic_DNA"/>
</dbReference>